<gene>
    <name evidence="13" type="primary">LOC108984784</name>
</gene>
<dbReference type="Gene3D" id="3.30.160.60">
    <property type="entry name" value="Classic Zinc Finger"/>
    <property type="match status" value="1"/>
</dbReference>
<feature type="compositionally biased region" description="Basic and acidic residues" evidence="10">
    <location>
        <begin position="219"/>
        <end position="258"/>
    </location>
</feature>
<dbReference type="RefSeq" id="XP_018812385.2">
    <property type="nucleotide sequence ID" value="XM_018956840.2"/>
</dbReference>
<dbReference type="GO" id="GO:0008270">
    <property type="term" value="F:zinc ion binding"/>
    <property type="evidence" value="ECO:0007669"/>
    <property type="project" value="UniProtKB-KW"/>
</dbReference>
<protein>
    <submittedName>
        <fullName evidence="13">Histone deacetylase HDT1 isoform X1</fullName>
    </submittedName>
</protein>
<dbReference type="PROSITE" id="PS00028">
    <property type="entry name" value="ZINC_FINGER_C2H2_1"/>
    <property type="match status" value="1"/>
</dbReference>
<keyword evidence="9" id="KW-0479">Metal-binding</keyword>
<dbReference type="STRING" id="51240.A0A2I4DZ08"/>
<feature type="region of interest" description="Disordered" evidence="10">
    <location>
        <begin position="108"/>
        <end position="286"/>
    </location>
</feature>
<dbReference type="PROSITE" id="PS50157">
    <property type="entry name" value="ZINC_FINGER_C2H2_2"/>
    <property type="match status" value="1"/>
</dbReference>
<keyword evidence="8" id="KW-0539">Nucleus</keyword>
<dbReference type="OrthoDB" id="2019803at2759"/>
<feature type="compositionally biased region" description="Polar residues" evidence="10">
    <location>
        <begin position="293"/>
        <end position="303"/>
    </location>
</feature>
<feature type="region of interest" description="Disordered" evidence="10">
    <location>
        <begin position="293"/>
        <end position="312"/>
    </location>
</feature>
<dbReference type="InterPro" id="IPR013087">
    <property type="entry name" value="Znf_C2H2_type"/>
</dbReference>
<keyword evidence="9" id="KW-0862">Zinc</keyword>
<dbReference type="Pfam" id="PF13912">
    <property type="entry name" value="zf-C2H2_6"/>
    <property type="match status" value="1"/>
</dbReference>
<dbReference type="FunCoup" id="A0A2I4DZ08">
    <property type="interactions" value="2596"/>
</dbReference>
<evidence type="ECO:0000313" key="12">
    <source>
        <dbReference type="Proteomes" id="UP000235220"/>
    </source>
</evidence>
<dbReference type="AlphaFoldDB" id="A0A2I4DZ08"/>
<reference evidence="13" key="1">
    <citation type="submission" date="2025-08" db="UniProtKB">
        <authorList>
            <consortium name="RefSeq"/>
        </authorList>
    </citation>
    <scope>IDENTIFICATION</scope>
    <source>
        <tissue evidence="13">Leaves</tissue>
    </source>
</reference>
<dbReference type="GO" id="GO:0006325">
    <property type="term" value="P:chromatin organization"/>
    <property type="evidence" value="ECO:0007669"/>
    <property type="project" value="UniProtKB-KW"/>
</dbReference>
<dbReference type="Proteomes" id="UP000235220">
    <property type="component" value="Chromosome 3"/>
</dbReference>
<evidence type="ECO:0000256" key="6">
    <source>
        <dbReference type="ARBA" id="ARBA00023015"/>
    </source>
</evidence>
<feature type="compositionally biased region" description="Acidic residues" evidence="10">
    <location>
        <begin position="164"/>
        <end position="218"/>
    </location>
</feature>
<keyword evidence="12" id="KW-1185">Reference proteome</keyword>
<evidence type="ECO:0000256" key="3">
    <source>
        <dbReference type="ARBA" id="ARBA00022491"/>
    </source>
</evidence>
<feature type="domain" description="C2H2-type" evidence="11">
    <location>
        <begin position="285"/>
        <end position="312"/>
    </location>
</feature>
<dbReference type="GO" id="GO:0005730">
    <property type="term" value="C:nucleolus"/>
    <property type="evidence" value="ECO:0007669"/>
    <property type="project" value="UniProtKB-SubCell"/>
</dbReference>
<dbReference type="KEGG" id="jre:108984784"/>
<evidence type="ECO:0000256" key="4">
    <source>
        <dbReference type="ARBA" id="ARBA00022801"/>
    </source>
</evidence>
<proteinExistence type="inferred from homology"/>
<keyword evidence="4" id="KW-0378">Hydrolase</keyword>
<evidence type="ECO:0000256" key="2">
    <source>
        <dbReference type="ARBA" id="ARBA00006673"/>
    </source>
</evidence>
<evidence type="ECO:0000256" key="8">
    <source>
        <dbReference type="ARBA" id="ARBA00023242"/>
    </source>
</evidence>
<feature type="compositionally biased region" description="Basic and acidic residues" evidence="10">
    <location>
        <begin position="124"/>
        <end position="142"/>
    </location>
</feature>
<sequence length="312" mass="34401">MSLMEFWGAEVKSGESLEVDPGLGVVLHLSQASIGEVKKDKANERICLFVKVDDQKLTLGTVSSEKLPQISFDLVFEKKFQLSHNWKKGSVYFTGYRAYVPKDVITDESSESDTYFDTEPNSEEGFRVDPHHIGKSELEVKQAAKPNVTTAKQVRIVEPNKVEDTDEDVDEDTSSDEESSDESDDDEAKAISEEESSENDDDGSDGGSDDDSSEDEDKETPKELKAKANKKRPMEPAKKTPADKKAKFISPEKTDVKKFSGHVATPHPSKQTVTKQQTPKSGGAYPCKSCNRSFSSETGLQSHTKAKHSAAQ</sequence>
<comment type="similarity">
    <text evidence="2">Belongs to the histone deacetylase HD2 family.</text>
</comment>
<dbReference type="FunFam" id="2.60.120.340:FF:000004">
    <property type="entry name" value="Histone deacetylase HDT1"/>
    <property type="match status" value="1"/>
</dbReference>
<dbReference type="SMART" id="SM00355">
    <property type="entry name" value="ZnF_C2H2"/>
    <property type="match status" value="1"/>
</dbReference>
<evidence type="ECO:0000256" key="7">
    <source>
        <dbReference type="ARBA" id="ARBA00023163"/>
    </source>
</evidence>
<feature type="compositionally biased region" description="Acidic residues" evidence="10">
    <location>
        <begin position="108"/>
        <end position="122"/>
    </location>
</feature>
<evidence type="ECO:0000313" key="13">
    <source>
        <dbReference type="RefSeq" id="XP_018812385.2"/>
    </source>
</evidence>
<evidence type="ECO:0000259" key="11">
    <source>
        <dbReference type="PROSITE" id="PS50157"/>
    </source>
</evidence>
<keyword evidence="9" id="KW-0863">Zinc-finger</keyword>
<evidence type="ECO:0000256" key="10">
    <source>
        <dbReference type="SAM" id="MobiDB-lite"/>
    </source>
</evidence>
<dbReference type="Pfam" id="PF17800">
    <property type="entry name" value="NPL"/>
    <property type="match status" value="1"/>
</dbReference>
<keyword evidence="3" id="KW-0678">Repressor</keyword>
<dbReference type="GO" id="GO:0016787">
    <property type="term" value="F:hydrolase activity"/>
    <property type="evidence" value="ECO:0007669"/>
    <property type="project" value="UniProtKB-KW"/>
</dbReference>
<evidence type="ECO:0000256" key="9">
    <source>
        <dbReference type="PROSITE-ProRule" id="PRU00042"/>
    </source>
</evidence>
<comment type="subcellular location">
    <subcellularLocation>
        <location evidence="1">Nucleus</location>
        <location evidence="1">Nucleolus</location>
    </subcellularLocation>
</comment>
<dbReference type="GeneID" id="108984784"/>
<feature type="compositionally biased region" description="Polar residues" evidence="10">
    <location>
        <begin position="268"/>
        <end position="280"/>
    </location>
</feature>
<keyword evidence="5" id="KW-0156">Chromatin regulator</keyword>
<organism evidence="12 13">
    <name type="scientific">Juglans regia</name>
    <name type="common">English walnut</name>
    <dbReference type="NCBI Taxonomy" id="51240"/>
    <lineage>
        <taxon>Eukaryota</taxon>
        <taxon>Viridiplantae</taxon>
        <taxon>Streptophyta</taxon>
        <taxon>Embryophyta</taxon>
        <taxon>Tracheophyta</taxon>
        <taxon>Spermatophyta</taxon>
        <taxon>Magnoliopsida</taxon>
        <taxon>eudicotyledons</taxon>
        <taxon>Gunneridae</taxon>
        <taxon>Pentapetalae</taxon>
        <taxon>rosids</taxon>
        <taxon>fabids</taxon>
        <taxon>Fagales</taxon>
        <taxon>Juglandaceae</taxon>
        <taxon>Juglans</taxon>
    </lineage>
</organism>
<dbReference type="InterPro" id="IPR041232">
    <property type="entry name" value="NPL"/>
</dbReference>
<keyword evidence="6" id="KW-0805">Transcription regulation</keyword>
<name>A0A2I4DZ08_JUGRE</name>
<evidence type="ECO:0000256" key="5">
    <source>
        <dbReference type="ARBA" id="ARBA00022853"/>
    </source>
</evidence>
<evidence type="ECO:0000256" key="1">
    <source>
        <dbReference type="ARBA" id="ARBA00004604"/>
    </source>
</evidence>
<accession>A0A2I4DZ08</accession>
<dbReference type="InParanoid" id="A0A2I4DZ08"/>
<dbReference type="Gene3D" id="2.60.120.340">
    <property type="entry name" value="Nucleoplasmin core domain"/>
    <property type="match status" value="1"/>
</dbReference>
<keyword evidence="7" id="KW-0804">Transcription</keyword>